<protein>
    <submittedName>
        <fullName evidence="1">Universal stress protein</fullName>
    </submittedName>
</protein>
<dbReference type="EMBL" id="JZWT02000002">
    <property type="protein sequence ID" value="MFB6489785.1"/>
    <property type="molecule type" value="Genomic_DNA"/>
</dbReference>
<accession>A0ACC6UYH5</accession>
<reference evidence="1" key="1">
    <citation type="submission" date="2024-07" db="EMBL/GenBank/DDBJ databases">
        <title>Metagenome and Metagenome-Assembled Genomes of Archaea from a hot spring from the geothermal field of Los Azufres, Mexico.</title>
        <authorList>
            <person name="Marin-Paredes R."/>
            <person name="Martinez-Romero E."/>
            <person name="Servin-Garciduenas L.E."/>
        </authorList>
    </citation>
    <scope>NUCLEOTIDE SEQUENCE</scope>
</reference>
<proteinExistence type="predicted"/>
<sequence length="135" mass="14250">MKTIVVGFDGSQQAHKALNTAKELAEKLGAKIYIVYVVDTAIFSLSEAFSTPTIAKSLREEGEKLLREAKSAVPSAEVKLLEGDPSHEIAAFAKSVGADLIVVGSRGLSTIRRSLLGSVAGRLVQEAEASVLVVK</sequence>
<evidence type="ECO:0000313" key="1">
    <source>
        <dbReference type="EMBL" id="MFB6489785.1"/>
    </source>
</evidence>
<gene>
    <name evidence="1" type="ORF">TU35_000820</name>
</gene>
<evidence type="ECO:0000313" key="2">
    <source>
        <dbReference type="Proteomes" id="UP000033636"/>
    </source>
</evidence>
<organism evidence="1 2">
    <name type="scientific">Thermoproteus sp. AZ2</name>
    <dbReference type="NCBI Taxonomy" id="1609232"/>
    <lineage>
        <taxon>Archaea</taxon>
        <taxon>Thermoproteota</taxon>
        <taxon>Thermoprotei</taxon>
        <taxon>Thermoproteales</taxon>
        <taxon>Thermoproteaceae</taxon>
        <taxon>Thermoproteus</taxon>
    </lineage>
</organism>
<name>A0ACC6UYH5_9CREN</name>
<comment type="caution">
    <text evidence="1">The sequence shown here is derived from an EMBL/GenBank/DDBJ whole genome shotgun (WGS) entry which is preliminary data.</text>
</comment>
<dbReference type="Proteomes" id="UP000033636">
    <property type="component" value="Unassembled WGS sequence"/>
</dbReference>